<comment type="subunit">
    <text evidence="2">Monomer.</text>
</comment>
<dbReference type="Gene3D" id="2.50.20.10">
    <property type="entry name" value="Lipoprotein localisation LolA/LolB/LppX"/>
    <property type="match status" value="1"/>
</dbReference>
<dbReference type="AlphaFoldDB" id="A0A1W1D7R2"/>
<keyword evidence="4" id="KW-0653">Protein transport</keyword>
<keyword evidence="5" id="KW-0472">Membrane</keyword>
<name>A0A1W1D7R2_9ZZZZ</name>
<accession>A0A1W1D7R2</accession>
<evidence type="ECO:0000256" key="6">
    <source>
        <dbReference type="ARBA" id="ARBA00023186"/>
    </source>
</evidence>
<dbReference type="EMBL" id="FPHR01000006">
    <property type="protein sequence ID" value="SFV76683.1"/>
    <property type="molecule type" value="Genomic_DNA"/>
</dbReference>
<evidence type="ECO:0008006" key="8">
    <source>
        <dbReference type="Google" id="ProtNLM"/>
    </source>
</evidence>
<dbReference type="GO" id="GO:0015031">
    <property type="term" value="P:protein transport"/>
    <property type="evidence" value="ECO:0007669"/>
    <property type="project" value="UniProtKB-KW"/>
</dbReference>
<evidence type="ECO:0000256" key="1">
    <source>
        <dbReference type="ARBA" id="ARBA00004442"/>
    </source>
</evidence>
<gene>
    <name evidence="7" type="ORF">MNB_SUP05-4-356</name>
</gene>
<proteinExistence type="predicted"/>
<dbReference type="GO" id="GO:0009279">
    <property type="term" value="C:cell outer membrane"/>
    <property type="evidence" value="ECO:0007669"/>
    <property type="project" value="UniProtKB-SubCell"/>
</dbReference>
<protein>
    <recommendedName>
        <fullName evidence="8">Outer-membrane lipoprotein LolB</fullName>
    </recommendedName>
</protein>
<dbReference type="SUPFAM" id="SSF89392">
    <property type="entry name" value="Prokaryotic lipoproteins and lipoprotein localization factors"/>
    <property type="match status" value="1"/>
</dbReference>
<evidence type="ECO:0000256" key="2">
    <source>
        <dbReference type="ARBA" id="ARBA00011245"/>
    </source>
</evidence>
<evidence type="ECO:0000313" key="7">
    <source>
        <dbReference type="EMBL" id="SFV76683.1"/>
    </source>
</evidence>
<keyword evidence="6" id="KW-0143">Chaperone</keyword>
<evidence type="ECO:0000256" key="3">
    <source>
        <dbReference type="ARBA" id="ARBA00022448"/>
    </source>
</evidence>
<organism evidence="7">
    <name type="scientific">hydrothermal vent metagenome</name>
    <dbReference type="NCBI Taxonomy" id="652676"/>
    <lineage>
        <taxon>unclassified sequences</taxon>
        <taxon>metagenomes</taxon>
        <taxon>ecological metagenomes</taxon>
    </lineage>
</organism>
<comment type="subcellular location">
    <subcellularLocation>
        <location evidence="1">Cell outer membrane</location>
    </subcellularLocation>
</comment>
<reference evidence="7" key="1">
    <citation type="submission" date="2016-10" db="EMBL/GenBank/DDBJ databases">
        <authorList>
            <person name="de Groot N.N."/>
        </authorList>
    </citation>
    <scope>NUCLEOTIDE SEQUENCE</scope>
</reference>
<dbReference type="Pfam" id="PF03550">
    <property type="entry name" value="LolB"/>
    <property type="match status" value="1"/>
</dbReference>
<dbReference type="InterPro" id="IPR029046">
    <property type="entry name" value="LolA/LolB/LppX"/>
</dbReference>
<keyword evidence="3" id="KW-0813">Transport</keyword>
<evidence type="ECO:0000256" key="4">
    <source>
        <dbReference type="ARBA" id="ARBA00022927"/>
    </source>
</evidence>
<evidence type="ECO:0000256" key="5">
    <source>
        <dbReference type="ARBA" id="ARBA00023136"/>
    </source>
</evidence>
<sequence>MLAGDTPSQWQLKGRIGVVSHNKVQNFGFNIKFKEQEFNLTLTGMLGLGQVNIVSNNDGLYIDGHQSSQDLKQLMIKEFGWYFPVKNLGNIVFKHRLNTEDEWQLTITKFGSYQGASVVKVAKLKHSTQAIKIKLLFQKILPTLD</sequence>
<dbReference type="InterPro" id="IPR004565">
    <property type="entry name" value="OM_lipoprot_LolB"/>
</dbReference>